<proteinExistence type="predicted"/>
<keyword evidence="2" id="KW-1185">Reference proteome</keyword>
<dbReference type="Proteomes" id="UP000565468">
    <property type="component" value="Unassembled WGS sequence"/>
</dbReference>
<dbReference type="RefSeq" id="WP_169503039.1">
    <property type="nucleotide sequence ID" value="NZ_JABBPN010000001.1"/>
</dbReference>
<evidence type="ECO:0000313" key="2">
    <source>
        <dbReference type="Proteomes" id="UP000565468"/>
    </source>
</evidence>
<accession>A0A848M241</accession>
<organism evidence="1 2">
    <name type="scientific">Paenibacillus lemnae</name>
    <dbReference type="NCBI Taxonomy" id="1330551"/>
    <lineage>
        <taxon>Bacteria</taxon>
        <taxon>Bacillati</taxon>
        <taxon>Bacillota</taxon>
        <taxon>Bacilli</taxon>
        <taxon>Bacillales</taxon>
        <taxon>Paenibacillaceae</taxon>
        <taxon>Paenibacillus</taxon>
    </lineage>
</organism>
<gene>
    <name evidence="1" type="ORF">HII30_00885</name>
</gene>
<protein>
    <submittedName>
        <fullName evidence="1">Uncharacterized protein</fullName>
    </submittedName>
</protein>
<comment type="caution">
    <text evidence="1">The sequence shown here is derived from an EMBL/GenBank/DDBJ whole genome shotgun (WGS) entry which is preliminary data.</text>
</comment>
<reference evidence="1 2" key="1">
    <citation type="submission" date="2020-04" db="EMBL/GenBank/DDBJ databases">
        <title>Paenibacillus algicola sp. nov., a novel marine bacterium producing alginate lyase.</title>
        <authorList>
            <person name="Huang H."/>
        </authorList>
    </citation>
    <scope>NUCLEOTIDE SEQUENCE [LARGE SCALE GENOMIC DNA]</scope>
    <source>
        <strain evidence="1 2">L7-75</strain>
    </source>
</reference>
<dbReference type="EMBL" id="JABBPN010000001">
    <property type="protein sequence ID" value="NMO94339.1"/>
    <property type="molecule type" value="Genomic_DNA"/>
</dbReference>
<evidence type="ECO:0000313" key="1">
    <source>
        <dbReference type="EMBL" id="NMO94339.1"/>
    </source>
</evidence>
<name>A0A848M241_PAELE</name>
<dbReference type="AlphaFoldDB" id="A0A848M241"/>
<sequence>MNHNHYHNQNVPCGCRSVGYLQNPMMQYSAYPYPHEIIWVPMVPLHAAMIQNPALTAKQPNQTWQKCMADQAAMGNKYDVAYQNCHWATIP</sequence>